<dbReference type="AlphaFoldDB" id="E1X081"/>
<gene>
    <name evidence="2" type="ordered locus">BMS_1446</name>
</gene>
<dbReference type="KEGG" id="bmx:BMS_1446"/>
<feature type="chain" id="PRO_5003154623" evidence="1">
    <location>
        <begin position="21"/>
        <end position="141"/>
    </location>
</feature>
<dbReference type="Proteomes" id="UP000008963">
    <property type="component" value="Chromosome"/>
</dbReference>
<organism evidence="2 3">
    <name type="scientific">Halobacteriovorax marinus (strain ATCC BAA-682 / DSM 15412 / SJ)</name>
    <name type="common">Bacteriovorax marinus</name>
    <dbReference type="NCBI Taxonomy" id="862908"/>
    <lineage>
        <taxon>Bacteria</taxon>
        <taxon>Pseudomonadati</taxon>
        <taxon>Bdellovibrionota</taxon>
        <taxon>Bacteriovoracia</taxon>
        <taxon>Bacteriovoracales</taxon>
        <taxon>Halobacteriovoraceae</taxon>
        <taxon>Halobacteriovorax</taxon>
    </lineage>
</organism>
<dbReference type="OrthoDB" id="5368544at2"/>
<dbReference type="STRING" id="862908.BMS_1446"/>
<dbReference type="Gene3D" id="3.40.190.10">
    <property type="entry name" value="Periplasmic binding protein-like II"/>
    <property type="match status" value="1"/>
</dbReference>
<proteinExistence type="predicted"/>
<evidence type="ECO:0000313" key="3">
    <source>
        <dbReference type="Proteomes" id="UP000008963"/>
    </source>
</evidence>
<name>E1X081_HALMS</name>
<evidence type="ECO:0000256" key="1">
    <source>
        <dbReference type="SAM" id="SignalP"/>
    </source>
</evidence>
<reference evidence="3" key="1">
    <citation type="journal article" date="2013" name="ISME J.">
        <title>A small predatory core genome in the divergent marine Bacteriovorax marinus SJ and the terrestrial Bdellovibrio bacteriovorus.</title>
        <authorList>
            <person name="Crossman L.C."/>
            <person name="Chen H."/>
            <person name="Cerdeno-Tarraga A.M."/>
            <person name="Brooks K."/>
            <person name="Quail M.A."/>
            <person name="Pineiro S.A."/>
            <person name="Hobley L."/>
            <person name="Sockett R.E."/>
            <person name="Bentley S.D."/>
            <person name="Parkhill J."/>
            <person name="Williams H.N."/>
            <person name="Stine O.C."/>
        </authorList>
    </citation>
    <scope>NUCLEOTIDE SEQUENCE [LARGE SCALE GENOMIC DNA]</scope>
    <source>
        <strain evidence="3">ATCC BAA-682 / DSM 15412 / SJ</strain>
    </source>
</reference>
<dbReference type="RefSeq" id="WP_014244092.1">
    <property type="nucleotide sequence ID" value="NC_016620.1"/>
</dbReference>
<dbReference type="SUPFAM" id="SSF53850">
    <property type="entry name" value="Periplasmic binding protein-like II"/>
    <property type="match status" value="1"/>
</dbReference>
<accession>E1X081</accession>
<dbReference type="eggNOG" id="COG0226">
    <property type="taxonomic scope" value="Bacteria"/>
</dbReference>
<sequence length="141" mass="16317">MKVKLILTFFTLFSCQGLVAKDYLVVSKKNSEIKSIDRETVKDIYLGSKLFWSNGSRIQPIHLPIEDKAFDTFLMNIVEMDTNQFLSYWRRKLFSGRAHPPKQIQKVQDILKFVEENPDSVAVLPSRPKLNSKSLVIIELD</sequence>
<dbReference type="PROSITE" id="PS51257">
    <property type="entry name" value="PROKAR_LIPOPROTEIN"/>
    <property type="match status" value="1"/>
</dbReference>
<protein>
    <submittedName>
        <fullName evidence="2">Exported protein</fullName>
    </submittedName>
</protein>
<keyword evidence="3" id="KW-1185">Reference proteome</keyword>
<dbReference type="PATRIC" id="fig|862908.3.peg.1377"/>
<dbReference type="EMBL" id="FQ312005">
    <property type="protein sequence ID" value="CBW26308.1"/>
    <property type="molecule type" value="Genomic_DNA"/>
</dbReference>
<evidence type="ECO:0000313" key="2">
    <source>
        <dbReference type="EMBL" id="CBW26308.1"/>
    </source>
</evidence>
<feature type="signal peptide" evidence="1">
    <location>
        <begin position="1"/>
        <end position="20"/>
    </location>
</feature>
<dbReference type="HOGENOM" id="CLU_124904_1_0_7"/>
<keyword evidence="1" id="KW-0732">Signal</keyword>